<dbReference type="Pfam" id="PF00172">
    <property type="entry name" value="Zn_clus"/>
    <property type="match status" value="1"/>
</dbReference>
<dbReference type="PROSITE" id="PS00463">
    <property type="entry name" value="ZN2_CY6_FUNGAL_1"/>
    <property type="match status" value="1"/>
</dbReference>
<dbReference type="InterPro" id="IPR036864">
    <property type="entry name" value="Zn2-C6_fun-type_DNA-bd_sf"/>
</dbReference>
<evidence type="ECO:0000256" key="2">
    <source>
        <dbReference type="SAM" id="MobiDB-lite"/>
    </source>
</evidence>
<dbReference type="GO" id="GO:0008270">
    <property type="term" value="F:zinc ion binding"/>
    <property type="evidence" value="ECO:0007669"/>
    <property type="project" value="InterPro"/>
</dbReference>
<dbReference type="PROSITE" id="PS50048">
    <property type="entry name" value="ZN2_CY6_FUNGAL_2"/>
    <property type="match status" value="1"/>
</dbReference>
<gene>
    <name evidence="4" type="ORF">B0T10DRAFT_502229</name>
</gene>
<dbReference type="SMART" id="SM00066">
    <property type="entry name" value="GAL4"/>
    <property type="match status" value="1"/>
</dbReference>
<evidence type="ECO:0000313" key="5">
    <source>
        <dbReference type="Proteomes" id="UP000777438"/>
    </source>
</evidence>
<dbReference type="CDD" id="cd00067">
    <property type="entry name" value="GAL4"/>
    <property type="match status" value="1"/>
</dbReference>
<evidence type="ECO:0000256" key="1">
    <source>
        <dbReference type="ARBA" id="ARBA00023242"/>
    </source>
</evidence>
<proteinExistence type="predicted"/>
<sequence length="410" mass="46379">MAPGQSSVAACIPETAVSDAVPVSDDNAGRSRRPHRKSRRGCRRCKTKRVKCDESRPACGNCNRHGISCEYFEKVCPSNNHPGERVRIPPLRRCASITSHNSYTSYNFAPTTVATPADRLLDLRLLHHFHKMATQLSPAQTVWSTWIVEVAARTPSVMDAVLGFSAFHIRRFDEFDRGVREASHKYMARAIRSHAERLHSGINESNAAPIIAACAIILFHGSVNQIYLSGKAEHQLPLHWFRPFQSARPFFLAAWSWVQDTGNIGHRLEGLLTTRQLISKEINRDKFNFLLDDLDPDVLLDYETMSAYHLAVANLCHIYCSPLYENLLGFPAAVPSRFINLLEAKDPRTLAITGYFFMLLKIARPLWWVDGAPEREFTAIMAFLPKDWWPIMGWAIQEFGWSEVGSDSKT</sequence>
<dbReference type="OrthoDB" id="416217at2759"/>
<dbReference type="InterPro" id="IPR021858">
    <property type="entry name" value="Fun_TF"/>
</dbReference>
<dbReference type="Proteomes" id="UP000777438">
    <property type="component" value="Unassembled WGS sequence"/>
</dbReference>
<keyword evidence="1" id="KW-0539">Nucleus</keyword>
<dbReference type="SUPFAM" id="SSF57701">
    <property type="entry name" value="Zn2/Cys6 DNA-binding domain"/>
    <property type="match status" value="1"/>
</dbReference>
<dbReference type="AlphaFoldDB" id="A0A9P8VR27"/>
<feature type="compositionally biased region" description="Basic residues" evidence="2">
    <location>
        <begin position="30"/>
        <end position="40"/>
    </location>
</feature>
<accession>A0A9P8VR27</accession>
<dbReference type="GO" id="GO:0000981">
    <property type="term" value="F:DNA-binding transcription factor activity, RNA polymerase II-specific"/>
    <property type="evidence" value="ECO:0007669"/>
    <property type="project" value="InterPro"/>
</dbReference>
<feature type="region of interest" description="Disordered" evidence="2">
    <location>
        <begin position="21"/>
        <end position="40"/>
    </location>
</feature>
<reference evidence="4 5" key="1">
    <citation type="journal article" date="2021" name="Nat. Commun.">
        <title>Genetic determinants of endophytism in the Arabidopsis root mycobiome.</title>
        <authorList>
            <person name="Mesny F."/>
            <person name="Miyauchi S."/>
            <person name="Thiergart T."/>
            <person name="Pickel B."/>
            <person name="Atanasova L."/>
            <person name="Karlsson M."/>
            <person name="Huettel B."/>
            <person name="Barry K.W."/>
            <person name="Haridas S."/>
            <person name="Chen C."/>
            <person name="Bauer D."/>
            <person name="Andreopoulos W."/>
            <person name="Pangilinan J."/>
            <person name="LaButti K."/>
            <person name="Riley R."/>
            <person name="Lipzen A."/>
            <person name="Clum A."/>
            <person name="Drula E."/>
            <person name="Henrissat B."/>
            <person name="Kohler A."/>
            <person name="Grigoriev I.V."/>
            <person name="Martin F.M."/>
            <person name="Hacquard S."/>
        </authorList>
    </citation>
    <scope>NUCLEOTIDE SEQUENCE [LARGE SCALE GENOMIC DNA]</scope>
    <source>
        <strain evidence="4 5">MPI-CAGE-CH-0241</strain>
    </source>
</reference>
<protein>
    <recommendedName>
        <fullName evidence="3">Zn(2)-C6 fungal-type domain-containing protein</fullName>
    </recommendedName>
</protein>
<evidence type="ECO:0000313" key="4">
    <source>
        <dbReference type="EMBL" id="KAH6867688.1"/>
    </source>
</evidence>
<evidence type="ECO:0000259" key="3">
    <source>
        <dbReference type="PROSITE" id="PS50048"/>
    </source>
</evidence>
<comment type="caution">
    <text evidence="4">The sequence shown here is derived from an EMBL/GenBank/DDBJ whole genome shotgun (WGS) entry which is preliminary data.</text>
</comment>
<dbReference type="EMBL" id="JAGPYM010000094">
    <property type="protein sequence ID" value="KAH6867688.1"/>
    <property type="molecule type" value="Genomic_DNA"/>
</dbReference>
<dbReference type="InterPro" id="IPR052400">
    <property type="entry name" value="Zn2-C6_fungal_TF"/>
</dbReference>
<dbReference type="Pfam" id="PF11951">
    <property type="entry name" value="Fungal_trans_2"/>
    <property type="match status" value="1"/>
</dbReference>
<dbReference type="PANTHER" id="PTHR47657:SF14">
    <property type="entry name" value="ZN(2)-C6 FUNGAL-TYPE DOMAIN-CONTAINING PROTEIN"/>
    <property type="match status" value="1"/>
</dbReference>
<dbReference type="PANTHER" id="PTHR47657">
    <property type="entry name" value="STEROL REGULATORY ELEMENT-BINDING PROTEIN ECM22"/>
    <property type="match status" value="1"/>
</dbReference>
<feature type="domain" description="Zn(2)-C6 fungal-type" evidence="3">
    <location>
        <begin position="41"/>
        <end position="71"/>
    </location>
</feature>
<organism evidence="4 5">
    <name type="scientific">Thelonectria olida</name>
    <dbReference type="NCBI Taxonomy" id="1576542"/>
    <lineage>
        <taxon>Eukaryota</taxon>
        <taxon>Fungi</taxon>
        <taxon>Dikarya</taxon>
        <taxon>Ascomycota</taxon>
        <taxon>Pezizomycotina</taxon>
        <taxon>Sordariomycetes</taxon>
        <taxon>Hypocreomycetidae</taxon>
        <taxon>Hypocreales</taxon>
        <taxon>Nectriaceae</taxon>
        <taxon>Thelonectria</taxon>
    </lineage>
</organism>
<dbReference type="Gene3D" id="4.10.240.10">
    <property type="entry name" value="Zn(2)-C6 fungal-type DNA-binding domain"/>
    <property type="match status" value="1"/>
</dbReference>
<dbReference type="PRINTS" id="PR00755">
    <property type="entry name" value="AFLATOXINBRP"/>
</dbReference>
<name>A0A9P8VR27_9HYPO</name>
<keyword evidence="5" id="KW-1185">Reference proteome</keyword>
<dbReference type="InterPro" id="IPR001138">
    <property type="entry name" value="Zn2Cys6_DnaBD"/>
</dbReference>